<keyword evidence="3 6" id="KW-1133">Transmembrane helix</keyword>
<dbReference type="PANTHER" id="PTHR11814">
    <property type="entry name" value="SULFATE TRANSPORTER"/>
    <property type="match status" value="1"/>
</dbReference>
<feature type="transmembrane region" description="Helical" evidence="6">
    <location>
        <begin position="560"/>
        <end position="587"/>
    </location>
</feature>
<dbReference type="FunCoup" id="Q6BK33">
    <property type="interactions" value="307"/>
</dbReference>
<feature type="transmembrane region" description="Helical" evidence="6">
    <location>
        <begin position="185"/>
        <end position="206"/>
    </location>
</feature>
<dbReference type="OMA" id="TGPMSVT"/>
<dbReference type="OrthoDB" id="427213at2759"/>
<dbReference type="KEGG" id="dha:DEHA2F25256g"/>
<dbReference type="eggNOG" id="KOG0236">
    <property type="taxonomic scope" value="Eukaryota"/>
</dbReference>
<evidence type="ECO:0000259" key="7">
    <source>
        <dbReference type="PROSITE" id="PS50801"/>
    </source>
</evidence>
<evidence type="ECO:0000256" key="1">
    <source>
        <dbReference type="ARBA" id="ARBA00004141"/>
    </source>
</evidence>
<dbReference type="RefSeq" id="XP_461438.2">
    <property type="nucleotide sequence ID" value="XM_461438.1"/>
</dbReference>
<dbReference type="Pfam" id="PF00916">
    <property type="entry name" value="Sulfate_transp"/>
    <property type="match status" value="1"/>
</dbReference>
<proteinExistence type="predicted"/>
<dbReference type="AlphaFoldDB" id="Q6BK33"/>
<keyword evidence="9" id="KW-1185">Reference proteome</keyword>
<reference evidence="8 9" key="1">
    <citation type="journal article" date="2004" name="Nature">
        <title>Genome evolution in yeasts.</title>
        <authorList>
            <consortium name="Genolevures"/>
            <person name="Dujon B."/>
            <person name="Sherman D."/>
            <person name="Fischer G."/>
            <person name="Durrens P."/>
            <person name="Casaregola S."/>
            <person name="Lafontaine I."/>
            <person name="de Montigny J."/>
            <person name="Marck C."/>
            <person name="Neuveglise C."/>
            <person name="Talla E."/>
            <person name="Goffard N."/>
            <person name="Frangeul L."/>
            <person name="Aigle M."/>
            <person name="Anthouard V."/>
            <person name="Babour A."/>
            <person name="Barbe V."/>
            <person name="Barnay S."/>
            <person name="Blanchin S."/>
            <person name="Beckerich J.M."/>
            <person name="Beyne E."/>
            <person name="Bleykasten C."/>
            <person name="Boisrame A."/>
            <person name="Boyer J."/>
            <person name="Cattolico L."/>
            <person name="Confanioleri F."/>
            <person name="de Daruvar A."/>
            <person name="Despons L."/>
            <person name="Fabre E."/>
            <person name="Fairhead C."/>
            <person name="Ferry-Dumazet H."/>
            <person name="Groppi A."/>
            <person name="Hantraye F."/>
            <person name="Hennequin C."/>
            <person name="Jauniaux N."/>
            <person name="Joyet P."/>
            <person name="Kachouri R."/>
            <person name="Kerrest A."/>
            <person name="Koszul R."/>
            <person name="Lemaire M."/>
            <person name="Lesur I."/>
            <person name="Ma L."/>
            <person name="Muller H."/>
            <person name="Nicaud J.M."/>
            <person name="Nikolski M."/>
            <person name="Oztas S."/>
            <person name="Ozier-Kalogeropoulos O."/>
            <person name="Pellenz S."/>
            <person name="Potier S."/>
            <person name="Richard G.F."/>
            <person name="Straub M.L."/>
            <person name="Suleau A."/>
            <person name="Swennene D."/>
            <person name="Tekaia F."/>
            <person name="Wesolowski-Louvel M."/>
            <person name="Westhof E."/>
            <person name="Wirth B."/>
            <person name="Zeniou-Meyer M."/>
            <person name="Zivanovic I."/>
            <person name="Bolotin-Fukuhara M."/>
            <person name="Thierry A."/>
            <person name="Bouchier C."/>
            <person name="Caudron B."/>
            <person name="Scarpelli C."/>
            <person name="Gaillardin C."/>
            <person name="Weissenbach J."/>
            <person name="Wincker P."/>
            <person name="Souciet J.L."/>
        </authorList>
    </citation>
    <scope>NUCLEOTIDE SEQUENCE [LARGE SCALE GENOMIC DNA]</scope>
    <source>
        <strain evidence="9">ATCC 36239 / CBS 767 / BCRC 21394 / JCM 1990 / NBRC 0083 / IGC 2968</strain>
    </source>
</reference>
<feature type="transmembrane region" description="Helical" evidence="6">
    <location>
        <begin position="464"/>
        <end position="486"/>
    </location>
</feature>
<feature type="transmembrane region" description="Helical" evidence="6">
    <location>
        <begin position="158"/>
        <end position="178"/>
    </location>
</feature>
<dbReference type="InterPro" id="IPR018045">
    <property type="entry name" value="S04_transporter_CS"/>
</dbReference>
<dbReference type="EMBL" id="CR382138">
    <property type="protein sequence ID" value="CAG89853.2"/>
    <property type="molecule type" value="Genomic_DNA"/>
</dbReference>
<dbReference type="InterPro" id="IPR036513">
    <property type="entry name" value="STAS_dom_sf"/>
</dbReference>
<gene>
    <name evidence="8" type="ordered locus">DEHA2F25256g</name>
</gene>
<feature type="transmembrane region" description="Helical" evidence="6">
    <location>
        <begin position="282"/>
        <end position="302"/>
    </location>
</feature>
<evidence type="ECO:0000256" key="3">
    <source>
        <dbReference type="ARBA" id="ARBA00022989"/>
    </source>
</evidence>
<dbReference type="InterPro" id="IPR001902">
    <property type="entry name" value="SLC26A/SulP_fam"/>
</dbReference>
<evidence type="ECO:0000313" key="8">
    <source>
        <dbReference type="EMBL" id="CAG89853.2"/>
    </source>
</evidence>
<feature type="compositionally biased region" description="Low complexity" evidence="5">
    <location>
        <begin position="7"/>
        <end position="18"/>
    </location>
</feature>
<feature type="transmembrane region" description="Helical" evidence="6">
    <location>
        <begin position="248"/>
        <end position="270"/>
    </location>
</feature>
<dbReference type="GeneID" id="2903204"/>
<protein>
    <submittedName>
        <fullName evidence="8">DEHA2F25256p</fullName>
    </submittedName>
</protein>
<dbReference type="VEuPathDB" id="FungiDB:DEHA2F25256g"/>
<dbReference type="InterPro" id="IPR011547">
    <property type="entry name" value="SLC26A/SulP_dom"/>
</dbReference>
<keyword evidence="4 6" id="KW-0472">Membrane</keyword>
<dbReference type="GO" id="GO:0008271">
    <property type="term" value="F:secondary active sulfate transmembrane transporter activity"/>
    <property type="evidence" value="ECO:0007669"/>
    <property type="project" value="InterPro"/>
</dbReference>
<accession>Q6BK33</accession>
<feature type="compositionally biased region" description="Basic and acidic residues" evidence="5">
    <location>
        <begin position="45"/>
        <end position="56"/>
    </location>
</feature>
<evidence type="ECO:0000256" key="5">
    <source>
        <dbReference type="SAM" id="MobiDB-lite"/>
    </source>
</evidence>
<evidence type="ECO:0000313" key="9">
    <source>
        <dbReference type="Proteomes" id="UP000000599"/>
    </source>
</evidence>
<dbReference type="Gene3D" id="3.30.750.24">
    <property type="entry name" value="STAS domain"/>
    <property type="match status" value="1"/>
</dbReference>
<dbReference type="InterPro" id="IPR002645">
    <property type="entry name" value="STAS_dom"/>
</dbReference>
<evidence type="ECO:0000256" key="2">
    <source>
        <dbReference type="ARBA" id="ARBA00022692"/>
    </source>
</evidence>
<dbReference type="InParanoid" id="Q6BK33"/>
<feature type="transmembrane region" description="Helical" evidence="6">
    <location>
        <begin position="498"/>
        <end position="516"/>
    </location>
</feature>
<dbReference type="Pfam" id="PF01740">
    <property type="entry name" value="STAS"/>
    <property type="match status" value="1"/>
</dbReference>
<dbReference type="Proteomes" id="UP000000599">
    <property type="component" value="Chromosome F"/>
</dbReference>
<name>Q6BK33_DEBHA</name>
<feature type="transmembrane region" description="Helical" evidence="6">
    <location>
        <begin position="335"/>
        <end position="353"/>
    </location>
</feature>
<sequence length="865" mass="97082">MHRPDNSSSRTHVSPSRSNTRSDPNMRRATSQSPSIRHISQRKVNTSERKPLLDRANSDMVDYQAAGNIPPSRSLLSSDIYRDDVESIVYNNAASDASCNEGHKRSSLTHAVTNEDMQSTRSEYLMGMNLNRENLSWKVVLPYYLPFLSWIHHYCPSFFVGDLVAGLSLVFFQLPLSLSYATSLAHVPVICGLYSLAISPLVYMVFGSVPQMIVGPEAAISLIVGQAVEPLLHHYKKKHSEKLDPVELVVAITFISGASLLGFGLGRFGFLDNVLSASLLKGFISGVGIVMAINSTIVMLGLTELLQEITEDPTKMDIHSPFDKMRFLFQHYKQFHILTFKISIIAFIVILLCRVFKNFMSKKNSNLSKKCVYLPEILFVVIVSTSLCAVNRWDEKGIEIIGKVTDISSSQILHNPVAVERWYLIKKLSTPGFLCAMLGFFESTTASKSLGSRYDLPISSNRELVALGAMNILVSIFGGLPAFGGYGRSKINAISAKTTMSGAIMGLCTIFTISYLLDALYYVPKCILSAITAVIGISLIDEAPHELWFHWKSKGYNELITFFITVMTTLFFSMEAGIAVGLVYSLIRVIKHSASSRIQILGRISGSDTFVNADVSHIPPNIGLLSDDVKHSHLPLNMFTDNNFTHLNLKVIEEIEGCLIVKIPEPLTFTNTSDLRGRLKRVEMYGSTKAHPAQRRTRDVTMTKYVIFDLNGMTGLDSSAAQILKELIKRYTNRNIYSFFVRVNDEEKLRYRLENTGITKLLAEVLESIKNNDDQNTFMFNKIKDNRKVSGLQRENSDILHPDMDEHMDIYNLTENSHTPYFEHISDVLKVIDYYEINDQLQSRNEFLDVDQAERRSSLPSVDIA</sequence>
<dbReference type="SUPFAM" id="SSF52091">
    <property type="entry name" value="SpoIIaa-like"/>
    <property type="match status" value="1"/>
</dbReference>
<feature type="domain" description="STAS" evidence="7">
    <location>
        <begin position="648"/>
        <end position="762"/>
    </location>
</feature>
<organism evidence="8 9">
    <name type="scientific">Debaryomyces hansenii (strain ATCC 36239 / CBS 767 / BCRC 21394 / JCM 1990 / NBRC 0083 / IGC 2968)</name>
    <name type="common">Yeast</name>
    <name type="synonym">Torulaspora hansenii</name>
    <dbReference type="NCBI Taxonomy" id="284592"/>
    <lineage>
        <taxon>Eukaryota</taxon>
        <taxon>Fungi</taxon>
        <taxon>Dikarya</taxon>
        <taxon>Ascomycota</taxon>
        <taxon>Saccharomycotina</taxon>
        <taxon>Pichiomycetes</taxon>
        <taxon>Debaryomycetaceae</taxon>
        <taxon>Debaryomyces</taxon>
    </lineage>
</organism>
<dbReference type="CDD" id="cd07042">
    <property type="entry name" value="STAS_SulP_like_sulfate_transporter"/>
    <property type="match status" value="1"/>
</dbReference>
<evidence type="ECO:0000256" key="4">
    <source>
        <dbReference type="ARBA" id="ARBA00023136"/>
    </source>
</evidence>
<feature type="compositionally biased region" description="Polar residues" evidence="5">
    <location>
        <begin position="19"/>
        <end position="35"/>
    </location>
</feature>
<keyword evidence="2 6" id="KW-0812">Transmembrane</keyword>
<dbReference type="PROSITE" id="PS50801">
    <property type="entry name" value="STAS"/>
    <property type="match status" value="1"/>
</dbReference>
<dbReference type="GO" id="GO:0016020">
    <property type="term" value="C:membrane"/>
    <property type="evidence" value="ECO:0007669"/>
    <property type="project" value="UniProtKB-SubCell"/>
</dbReference>
<feature type="region of interest" description="Disordered" evidence="5">
    <location>
        <begin position="1"/>
        <end position="56"/>
    </location>
</feature>
<dbReference type="HOGENOM" id="CLU_003182_10_1_1"/>
<dbReference type="PROSITE" id="PS01130">
    <property type="entry name" value="SLC26A"/>
    <property type="match status" value="1"/>
</dbReference>
<comment type="subcellular location">
    <subcellularLocation>
        <location evidence="1">Membrane</location>
        <topology evidence="1">Multi-pass membrane protein</topology>
    </subcellularLocation>
</comment>
<dbReference type="STRING" id="284592.Q6BK33"/>
<evidence type="ECO:0000256" key="6">
    <source>
        <dbReference type="SAM" id="Phobius"/>
    </source>
</evidence>